<accession>A0A449BIB3</accession>
<keyword evidence="3" id="KW-1185">Reference proteome</keyword>
<feature type="transmembrane region" description="Helical" evidence="1">
    <location>
        <begin position="194"/>
        <end position="211"/>
    </location>
</feature>
<reference evidence="2 3" key="1">
    <citation type="submission" date="2019-01" db="EMBL/GenBank/DDBJ databases">
        <authorList>
            <consortium name="Pathogen Informatics"/>
        </authorList>
    </citation>
    <scope>NUCLEOTIDE SEQUENCE [LARGE SCALE GENOMIC DNA]</scope>
    <source>
        <strain evidence="2 3">NCTC10172</strain>
    </source>
</reference>
<keyword evidence="1" id="KW-0472">Membrane</keyword>
<proteinExistence type="predicted"/>
<feature type="transmembrane region" description="Helical" evidence="1">
    <location>
        <begin position="218"/>
        <end position="239"/>
    </location>
</feature>
<feature type="transmembrane region" description="Helical" evidence="1">
    <location>
        <begin position="167"/>
        <end position="188"/>
    </location>
</feature>
<keyword evidence="1" id="KW-1133">Transmembrane helix</keyword>
<name>A0A449BIB3_9MOLU</name>
<dbReference type="KEGG" id="ahk:NCTC10172_00160"/>
<organism evidence="2 3">
    <name type="scientific">Acholeplasma hippikon</name>
    <dbReference type="NCBI Taxonomy" id="264636"/>
    <lineage>
        <taxon>Bacteria</taxon>
        <taxon>Bacillati</taxon>
        <taxon>Mycoplasmatota</taxon>
        <taxon>Mollicutes</taxon>
        <taxon>Acholeplasmatales</taxon>
        <taxon>Acholeplasmataceae</taxon>
        <taxon>Acholeplasma</taxon>
    </lineage>
</organism>
<keyword evidence="1" id="KW-0812">Transmembrane</keyword>
<protein>
    <submittedName>
        <fullName evidence="2">Uncharacterized protein</fullName>
    </submittedName>
</protein>
<gene>
    <name evidence="2" type="ORF">NCTC10172_00160</name>
</gene>
<evidence type="ECO:0000313" key="2">
    <source>
        <dbReference type="EMBL" id="VEU82153.1"/>
    </source>
</evidence>
<evidence type="ECO:0000313" key="3">
    <source>
        <dbReference type="Proteomes" id="UP000290909"/>
    </source>
</evidence>
<dbReference type="Proteomes" id="UP000290909">
    <property type="component" value="Chromosome"/>
</dbReference>
<sequence>MIADKFTQPFGAETSDKGVTFVLNDYEGVMLEVKYSFVNYVFAGFILERTLTRQEIGELASVAGMRLQVLSTYKEFNLVGLMLNMKLDMAKSILEKIVEKLKTMNINVLTNNIFSDKEKDAYFDFLFNFNQFKFKGLKLPVNKEDLEKRMKYNEAVEKEKESNFTHAIVLAFVGSVLGAIPAFLALFMGGFMHFLLYLPIPIVSVFLYKRAKGPSKPLATILVSVFTLVIVVGMILFAYSSLALYENMTLSQLLNQEGIMAEFVSNMLFSLLGACFAIYASFRYINLSGNKESI</sequence>
<dbReference type="RefSeq" id="WP_035369018.1">
    <property type="nucleotide sequence ID" value="NZ_LR215050.1"/>
</dbReference>
<evidence type="ECO:0000256" key="1">
    <source>
        <dbReference type="SAM" id="Phobius"/>
    </source>
</evidence>
<dbReference type="STRING" id="1408416.GCA_000702765_00715"/>
<dbReference type="EMBL" id="LR215050">
    <property type="protein sequence ID" value="VEU82153.1"/>
    <property type="molecule type" value="Genomic_DNA"/>
</dbReference>
<dbReference type="AlphaFoldDB" id="A0A449BIB3"/>
<feature type="transmembrane region" description="Helical" evidence="1">
    <location>
        <begin position="259"/>
        <end position="282"/>
    </location>
</feature>